<reference evidence="5 6" key="1">
    <citation type="submission" date="2006-10" db="EMBL/GenBank/DDBJ databases">
        <title>Complete sequence of chromosome of Pelobacter propionicus DSM 2379.</title>
        <authorList>
            <consortium name="US DOE Joint Genome Institute"/>
            <person name="Copeland A."/>
            <person name="Lucas S."/>
            <person name="Lapidus A."/>
            <person name="Barry K."/>
            <person name="Detter J.C."/>
            <person name="Glavina del Rio T."/>
            <person name="Hammon N."/>
            <person name="Israni S."/>
            <person name="Dalin E."/>
            <person name="Tice H."/>
            <person name="Pitluck S."/>
            <person name="Saunders E."/>
            <person name="Brettin T."/>
            <person name="Bruce D."/>
            <person name="Han C."/>
            <person name="Tapia R."/>
            <person name="Schmutz J."/>
            <person name="Larimer F."/>
            <person name="Land M."/>
            <person name="Hauser L."/>
            <person name="Kyrpides N."/>
            <person name="Kim E."/>
            <person name="Lovley D."/>
            <person name="Richardson P."/>
        </authorList>
    </citation>
    <scope>NUCLEOTIDE SEQUENCE [LARGE SCALE GENOMIC DNA]</scope>
    <source>
        <strain evidence="6">DSM 2379 / NBRC 103807 / OttBd1</strain>
    </source>
</reference>
<dbReference type="RefSeq" id="WP_011735449.1">
    <property type="nucleotide sequence ID" value="NC_008609.1"/>
</dbReference>
<evidence type="ECO:0000256" key="1">
    <source>
        <dbReference type="PIRSR" id="PIRSR613078-1"/>
    </source>
</evidence>
<dbReference type="InterPro" id="IPR013078">
    <property type="entry name" value="His_Pase_superF_clade-1"/>
</dbReference>
<dbReference type="Gene3D" id="3.40.50.1240">
    <property type="entry name" value="Phosphoglycerate mutase-like"/>
    <property type="match status" value="1"/>
</dbReference>
<dbReference type="GO" id="GO:0005829">
    <property type="term" value="C:cytosol"/>
    <property type="evidence" value="ECO:0007669"/>
    <property type="project" value="TreeGrafter"/>
</dbReference>
<feature type="active site" description="Proton donor/acceptor" evidence="1">
    <location>
        <position position="91"/>
    </location>
</feature>
<protein>
    <submittedName>
        <fullName evidence="5">Phosphoglycerate mutase</fullName>
    </submittedName>
</protein>
<accession>A1AP89</accession>
<dbReference type="GO" id="GO:0006003">
    <property type="term" value="P:fructose 2,6-bisphosphate metabolic process"/>
    <property type="evidence" value="ECO:0007669"/>
    <property type="project" value="InterPro"/>
</dbReference>
<dbReference type="InterPro" id="IPR003094">
    <property type="entry name" value="6Pfruct_kin"/>
</dbReference>
<evidence type="ECO:0000313" key="5">
    <source>
        <dbReference type="EMBL" id="ABK99159.1"/>
    </source>
</evidence>
<name>A1AP89_PELPD</name>
<evidence type="ECO:0000256" key="4">
    <source>
        <dbReference type="SAM" id="MobiDB-lite"/>
    </source>
</evidence>
<dbReference type="Proteomes" id="UP000006732">
    <property type="component" value="Chromosome"/>
</dbReference>
<dbReference type="GO" id="GO:0004331">
    <property type="term" value="F:fructose-2,6-bisphosphate 2-phosphatase activity"/>
    <property type="evidence" value="ECO:0007669"/>
    <property type="project" value="TreeGrafter"/>
</dbReference>
<dbReference type="GO" id="GO:0005524">
    <property type="term" value="F:ATP binding"/>
    <property type="evidence" value="ECO:0007669"/>
    <property type="project" value="InterPro"/>
</dbReference>
<dbReference type="AlphaFoldDB" id="A1AP89"/>
<dbReference type="STRING" id="338966.Ppro_1544"/>
<dbReference type="PANTHER" id="PTHR10606:SF44">
    <property type="entry name" value="6-PHOSPHOFRUCTO 2-KINASE_FRUCTOSE 2,6-BISPHOSPHATASE LONG FORM"/>
    <property type="match status" value="1"/>
</dbReference>
<dbReference type="KEGG" id="ppd:Ppro_1544"/>
<dbReference type="eggNOG" id="COG0406">
    <property type="taxonomic scope" value="Bacteria"/>
</dbReference>
<dbReference type="GO" id="GO:0003873">
    <property type="term" value="F:6-phosphofructo-2-kinase activity"/>
    <property type="evidence" value="ECO:0007669"/>
    <property type="project" value="TreeGrafter"/>
</dbReference>
<feature type="site" description="Transition state stabilizer" evidence="3">
    <location>
        <position position="158"/>
    </location>
</feature>
<gene>
    <name evidence="5" type="ordered locus">Ppro_1544</name>
</gene>
<evidence type="ECO:0000313" key="6">
    <source>
        <dbReference type="Proteomes" id="UP000006732"/>
    </source>
</evidence>
<dbReference type="InterPro" id="IPR029033">
    <property type="entry name" value="His_PPase_superfam"/>
</dbReference>
<dbReference type="Pfam" id="PF00300">
    <property type="entry name" value="His_Phos_1"/>
    <property type="match status" value="1"/>
</dbReference>
<dbReference type="EMBL" id="CP000482">
    <property type="protein sequence ID" value="ABK99159.1"/>
    <property type="molecule type" value="Genomic_DNA"/>
</dbReference>
<dbReference type="CDD" id="cd07067">
    <property type="entry name" value="HP_PGM_like"/>
    <property type="match status" value="1"/>
</dbReference>
<dbReference type="SUPFAM" id="SSF53254">
    <property type="entry name" value="Phosphoglycerate mutase-like"/>
    <property type="match status" value="1"/>
</dbReference>
<keyword evidence="6" id="KW-1185">Reference proteome</keyword>
<dbReference type="HOGENOM" id="CLU_033323_8_4_7"/>
<proteinExistence type="predicted"/>
<sequence>MSDTHNRNYPTTVFLMRHGDIRQDNVRRYIGQADIELNATGRAQAISWRTELANIPLKRIYCSDLCRSHETACIIAEGRNAPVQPLSKLREINMGAWDGQAMDDVRSHYAGEYEKRGADMVYYRPPAGECFADVAARVIPLFEEIVRNTTGNLLIVGHAGVNRIILSHILGMPLDNLFRLRQDYACLNVIDCGRDGMRLREMNLDSQVFQRIISRATEEHGDYSSQGEEQATAATTEGRPDNGRKATIRLQGAVLS</sequence>
<feature type="active site" description="Tele-phosphohistidine intermediate" evidence="1">
    <location>
        <position position="18"/>
    </location>
</feature>
<dbReference type="SMART" id="SM00855">
    <property type="entry name" value="PGAM"/>
    <property type="match status" value="1"/>
</dbReference>
<feature type="region of interest" description="Disordered" evidence="4">
    <location>
        <begin position="219"/>
        <end position="246"/>
    </location>
</feature>
<evidence type="ECO:0000256" key="3">
    <source>
        <dbReference type="PIRSR" id="PIRSR613078-3"/>
    </source>
</evidence>
<feature type="compositionally biased region" description="Polar residues" evidence="4">
    <location>
        <begin position="223"/>
        <end position="235"/>
    </location>
</feature>
<dbReference type="OrthoDB" id="9781415at2"/>
<organism evidence="5 6">
    <name type="scientific">Pelobacter propionicus (strain DSM 2379 / NBRC 103807 / OttBd1)</name>
    <dbReference type="NCBI Taxonomy" id="338966"/>
    <lineage>
        <taxon>Bacteria</taxon>
        <taxon>Pseudomonadati</taxon>
        <taxon>Thermodesulfobacteriota</taxon>
        <taxon>Desulfuromonadia</taxon>
        <taxon>Desulfuromonadales</taxon>
        <taxon>Desulfuromonadaceae</taxon>
        <taxon>Pelobacter</taxon>
    </lineage>
</organism>
<evidence type="ECO:0000256" key="2">
    <source>
        <dbReference type="PIRSR" id="PIRSR613078-2"/>
    </source>
</evidence>
<dbReference type="PANTHER" id="PTHR10606">
    <property type="entry name" value="6-PHOSPHOFRUCTO-2-KINASE/FRUCTOSE-2,6-BISPHOSPHATASE"/>
    <property type="match status" value="1"/>
</dbReference>
<feature type="binding site" evidence="2">
    <location>
        <position position="67"/>
    </location>
    <ligand>
        <name>substrate</name>
    </ligand>
</feature>